<sequence>QSSAQFGPFGEKQKSEPSSLFGSVTAGLGTKITPVFGGQVASQPSSGTSTNIFGRNTGFGAFATGGDSGMASNVSPSNVSHVFGTSVPVLATSPFGTSQPSVLFNSNNQPASLFARHTLSSASAPLGGGHSSL</sequence>
<accession>A0A0B6YZC3</accession>
<organism evidence="2">
    <name type="scientific">Arion vulgaris</name>
    <dbReference type="NCBI Taxonomy" id="1028688"/>
    <lineage>
        <taxon>Eukaryota</taxon>
        <taxon>Metazoa</taxon>
        <taxon>Spiralia</taxon>
        <taxon>Lophotrochozoa</taxon>
        <taxon>Mollusca</taxon>
        <taxon>Gastropoda</taxon>
        <taxon>Heterobranchia</taxon>
        <taxon>Euthyneura</taxon>
        <taxon>Panpulmonata</taxon>
        <taxon>Eupulmonata</taxon>
        <taxon>Stylommatophora</taxon>
        <taxon>Helicina</taxon>
        <taxon>Arionoidea</taxon>
        <taxon>Arionidae</taxon>
        <taxon>Arion</taxon>
    </lineage>
</organism>
<feature type="region of interest" description="Disordered" evidence="1">
    <location>
        <begin position="1"/>
        <end position="20"/>
    </location>
</feature>
<gene>
    <name evidence="2" type="primary">ORF41148</name>
</gene>
<dbReference type="AlphaFoldDB" id="A0A0B6YZC3"/>
<dbReference type="EMBL" id="HACG01014181">
    <property type="protein sequence ID" value="CEK61046.1"/>
    <property type="molecule type" value="Transcribed_RNA"/>
</dbReference>
<evidence type="ECO:0000313" key="2">
    <source>
        <dbReference type="EMBL" id="CEK61046.1"/>
    </source>
</evidence>
<feature type="non-terminal residue" evidence="2">
    <location>
        <position position="133"/>
    </location>
</feature>
<name>A0A0B6YZC3_9EUPU</name>
<evidence type="ECO:0000256" key="1">
    <source>
        <dbReference type="SAM" id="MobiDB-lite"/>
    </source>
</evidence>
<reference evidence="2" key="1">
    <citation type="submission" date="2014-12" db="EMBL/GenBank/DDBJ databases">
        <title>Insight into the proteome of Arion vulgaris.</title>
        <authorList>
            <person name="Aradska J."/>
            <person name="Bulat T."/>
            <person name="Smidak R."/>
            <person name="Sarate P."/>
            <person name="Gangsoo J."/>
            <person name="Sialana F."/>
            <person name="Bilban M."/>
            <person name="Lubec G."/>
        </authorList>
    </citation>
    <scope>NUCLEOTIDE SEQUENCE</scope>
    <source>
        <tissue evidence="2">Skin</tissue>
    </source>
</reference>
<feature type="non-terminal residue" evidence="2">
    <location>
        <position position="1"/>
    </location>
</feature>
<protein>
    <submittedName>
        <fullName evidence="2">Uncharacterized protein</fullName>
    </submittedName>
</protein>
<proteinExistence type="predicted"/>